<reference evidence="1 2" key="1">
    <citation type="submission" date="2016-10" db="EMBL/GenBank/DDBJ databases">
        <authorList>
            <person name="de Groot N.N."/>
        </authorList>
    </citation>
    <scope>NUCLEOTIDE SEQUENCE [LARGE SCALE GENOMIC DNA]</scope>
    <source>
        <strain evidence="1 2">CGMCC 1.8894</strain>
    </source>
</reference>
<gene>
    <name evidence="1" type="ORF">SAMN04488238_12026</name>
</gene>
<organism evidence="1 2">
    <name type="scientific">Roseicitreum antarcticum</name>
    <dbReference type="NCBI Taxonomy" id="564137"/>
    <lineage>
        <taxon>Bacteria</taxon>
        <taxon>Pseudomonadati</taxon>
        <taxon>Pseudomonadota</taxon>
        <taxon>Alphaproteobacteria</taxon>
        <taxon>Rhodobacterales</taxon>
        <taxon>Paracoccaceae</taxon>
        <taxon>Roseicitreum</taxon>
    </lineage>
</organism>
<evidence type="ECO:0000313" key="2">
    <source>
        <dbReference type="Proteomes" id="UP000198539"/>
    </source>
</evidence>
<dbReference type="AlphaFoldDB" id="A0A1H3EE10"/>
<dbReference type="Proteomes" id="UP000198539">
    <property type="component" value="Unassembled WGS sequence"/>
</dbReference>
<keyword evidence="2" id="KW-1185">Reference proteome</keyword>
<proteinExistence type="predicted"/>
<dbReference type="RefSeq" id="WP_256327074.1">
    <property type="nucleotide sequence ID" value="NZ_CP061500.1"/>
</dbReference>
<sequence length="44" mass="5133">MTTIKESALNNQQVFDFIHKRPEFIGLKVQDLVLSQQKPCNFEP</sequence>
<protein>
    <submittedName>
        <fullName evidence="1">Uncharacterized protein</fullName>
    </submittedName>
</protein>
<dbReference type="STRING" id="564137.SAMN04488238_12026"/>
<dbReference type="EMBL" id="FNOM01000020">
    <property type="protein sequence ID" value="SDX76963.1"/>
    <property type="molecule type" value="Genomic_DNA"/>
</dbReference>
<accession>A0A1H3EE10</accession>
<name>A0A1H3EE10_9RHOB</name>
<evidence type="ECO:0000313" key="1">
    <source>
        <dbReference type="EMBL" id="SDX76963.1"/>
    </source>
</evidence>